<dbReference type="Proteomes" id="UP000272051">
    <property type="component" value="Unassembled WGS sequence"/>
</dbReference>
<proteinExistence type="predicted"/>
<gene>
    <name evidence="1" type="ORF">DRJ33_05450</name>
</gene>
<evidence type="ECO:0000313" key="2">
    <source>
        <dbReference type="Proteomes" id="UP000272051"/>
    </source>
</evidence>
<evidence type="ECO:0000313" key="1">
    <source>
        <dbReference type="EMBL" id="RLE51651.1"/>
    </source>
</evidence>
<dbReference type="EMBL" id="QMQX01000093">
    <property type="protein sequence ID" value="RLE51651.1"/>
    <property type="molecule type" value="Genomic_DNA"/>
</dbReference>
<protein>
    <submittedName>
        <fullName evidence="1">Uncharacterized protein</fullName>
    </submittedName>
</protein>
<dbReference type="AlphaFoldDB" id="A0A497EXC6"/>
<name>A0A497EXC6_9CREN</name>
<accession>A0A497EXC6</accession>
<comment type="caution">
    <text evidence="1">The sequence shown here is derived from an EMBL/GenBank/DDBJ whole genome shotgun (WGS) entry which is preliminary data.</text>
</comment>
<sequence length="271" mass="32256">MQRLKEFDREQVLRIIALCQAIRLSGQDPFTVNVKEKLQILRELLPKWKLVEDLLLDSEALKELSEIVKLQGEWVRRRASRMFIDPFLIEAKLKLMDREQLARAFLKAWRPIISTEQLTFRRLKEAYDYWAALPPLSERKHELTTQAEFELKHLDIEELIKMRLLTKEEFEKALDELYEELLARSRGEAIDYWSFVVREGFEESAMRAYMVSFLVSQGRAELFIDPIQEVIYIKPAKAEEKKVGRSVVVAFNYDVWRRELERVKRERGSFS</sequence>
<reference evidence="1 2" key="1">
    <citation type="submission" date="2018-06" db="EMBL/GenBank/DDBJ databases">
        <title>Extensive metabolic versatility and redundancy in microbially diverse, dynamic hydrothermal sediments.</title>
        <authorList>
            <person name="Dombrowski N."/>
            <person name="Teske A."/>
            <person name="Baker B.J."/>
        </authorList>
    </citation>
    <scope>NUCLEOTIDE SEQUENCE [LARGE SCALE GENOMIC DNA]</scope>
    <source>
        <strain evidence="1">B34_G17</strain>
    </source>
</reference>
<organism evidence="1 2">
    <name type="scientific">Thermoproteota archaeon</name>
    <dbReference type="NCBI Taxonomy" id="2056631"/>
    <lineage>
        <taxon>Archaea</taxon>
        <taxon>Thermoproteota</taxon>
    </lineage>
</organism>